<evidence type="ECO:0000256" key="6">
    <source>
        <dbReference type="ARBA" id="ARBA00023316"/>
    </source>
</evidence>
<gene>
    <name evidence="7" type="primary">mltG</name>
    <name evidence="9" type="ORF">SAMN05216271_0999</name>
</gene>
<name>A0A1H1NVV1_9GAMM</name>
<evidence type="ECO:0000256" key="8">
    <source>
        <dbReference type="SAM" id="MobiDB-lite"/>
    </source>
</evidence>
<dbReference type="InterPro" id="IPR003770">
    <property type="entry name" value="MLTG-like"/>
</dbReference>
<dbReference type="GO" id="GO:0005886">
    <property type="term" value="C:plasma membrane"/>
    <property type="evidence" value="ECO:0007669"/>
    <property type="project" value="UniProtKB-SubCell"/>
</dbReference>
<dbReference type="GO" id="GO:0071555">
    <property type="term" value="P:cell wall organization"/>
    <property type="evidence" value="ECO:0007669"/>
    <property type="project" value="UniProtKB-KW"/>
</dbReference>
<evidence type="ECO:0000313" key="9">
    <source>
        <dbReference type="EMBL" id="SDS03111.1"/>
    </source>
</evidence>
<protein>
    <recommendedName>
        <fullName evidence="7">Endolytic murein transglycosylase</fullName>
        <ecNumber evidence="7">4.2.2.29</ecNumber>
    </recommendedName>
    <alternativeName>
        <fullName evidence="7">Peptidoglycan lytic transglycosylase</fullName>
    </alternativeName>
    <alternativeName>
        <fullName evidence="7">Peptidoglycan polymerization terminase</fullName>
    </alternativeName>
</protein>
<evidence type="ECO:0000256" key="5">
    <source>
        <dbReference type="ARBA" id="ARBA00023239"/>
    </source>
</evidence>
<dbReference type="Pfam" id="PF02618">
    <property type="entry name" value="YceG"/>
    <property type="match status" value="1"/>
</dbReference>
<comment type="function">
    <text evidence="7">Functions as a peptidoglycan terminase that cleaves nascent peptidoglycan strands endolytically to terminate their elongation.</text>
</comment>
<evidence type="ECO:0000256" key="7">
    <source>
        <dbReference type="HAMAP-Rule" id="MF_02065"/>
    </source>
</evidence>
<evidence type="ECO:0000256" key="3">
    <source>
        <dbReference type="ARBA" id="ARBA00022989"/>
    </source>
</evidence>
<dbReference type="EC" id="4.2.2.29" evidence="7"/>
<dbReference type="GO" id="GO:0009252">
    <property type="term" value="P:peptidoglycan biosynthetic process"/>
    <property type="evidence" value="ECO:0007669"/>
    <property type="project" value="UniProtKB-UniRule"/>
</dbReference>
<dbReference type="Gene3D" id="3.30.160.60">
    <property type="entry name" value="Classic Zinc Finger"/>
    <property type="match status" value="1"/>
</dbReference>
<evidence type="ECO:0000256" key="4">
    <source>
        <dbReference type="ARBA" id="ARBA00023136"/>
    </source>
</evidence>
<evidence type="ECO:0000256" key="2">
    <source>
        <dbReference type="ARBA" id="ARBA00022692"/>
    </source>
</evidence>
<dbReference type="Proteomes" id="UP000243413">
    <property type="component" value="Chromosome I"/>
</dbReference>
<keyword evidence="3 7" id="KW-1133">Transmembrane helix</keyword>
<dbReference type="EMBL" id="LT629763">
    <property type="protein sequence ID" value="SDS03111.1"/>
    <property type="molecule type" value="Genomic_DNA"/>
</dbReference>
<keyword evidence="4 7" id="KW-0472">Membrane</keyword>
<dbReference type="NCBIfam" id="TIGR00247">
    <property type="entry name" value="endolytic transglycosylase MltG"/>
    <property type="match status" value="1"/>
</dbReference>
<dbReference type="AlphaFoldDB" id="A0A1H1NVV1"/>
<reference evidence="10" key="1">
    <citation type="submission" date="2016-10" db="EMBL/GenBank/DDBJ databases">
        <authorList>
            <person name="Varghese N."/>
            <person name="Submissions S."/>
        </authorList>
    </citation>
    <scope>NUCLEOTIDE SEQUENCE [LARGE SCALE GENOMIC DNA]</scope>
    <source>
        <strain evidence="10">JCM 14963</strain>
    </source>
</reference>
<evidence type="ECO:0000256" key="1">
    <source>
        <dbReference type="ARBA" id="ARBA00022475"/>
    </source>
</evidence>
<comment type="subcellular location">
    <subcellularLocation>
        <location evidence="7">Cell inner membrane</location>
        <topology evidence="7">Single-pass membrane protein</topology>
    </subcellularLocation>
</comment>
<dbReference type="PANTHER" id="PTHR30518:SF2">
    <property type="entry name" value="ENDOLYTIC MUREIN TRANSGLYCOSYLASE"/>
    <property type="match status" value="1"/>
</dbReference>
<evidence type="ECO:0000313" key="10">
    <source>
        <dbReference type="Proteomes" id="UP000243413"/>
    </source>
</evidence>
<comment type="similarity">
    <text evidence="7">Belongs to the transglycosylase MltG family.</text>
</comment>
<feature type="transmembrane region" description="Helical" evidence="7">
    <location>
        <begin position="7"/>
        <end position="28"/>
    </location>
</feature>
<organism evidence="9 10">
    <name type="scientific">Halopseudomonas sabulinigri</name>
    <dbReference type="NCBI Taxonomy" id="472181"/>
    <lineage>
        <taxon>Bacteria</taxon>
        <taxon>Pseudomonadati</taxon>
        <taxon>Pseudomonadota</taxon>
        <taxon>Gammaproteobacteria</taxon>
        <taxon>Pseudomonadales</taxon>
        <taxon>Pseudomonadaceae</taxon>
        <taxon>Halopseudomonas</taxon>
    </lineage>
</organism>
<keyword evidence="7" id="KW-0997">Cell inner membrane</keyword>
<sequence length="357" mass="40174">MKILGKILAFLFVVSTLLVLGGGLWGFLTLQTALHQRLQLEESRTLEVPPGSTPAGIFAELEREQVLENSVWLRRYWQWQMEGAVLHVGEYALQPAMTAAELLHLLERGDVLQRHLTLVEGWNFAQVRAALRQAERLQQTLPEDWSDAQVMDALELSGVHPEGRFFPDTYQYTLGMSDRDLLLRSYQRMEQQLADAWAGRAEDLPFDTPYEALIMASIVERETGVPSERPEIAGVFTRRLRLGMKLQTDPTVIYGLGADYKGNITRRHLTQPSDYNTYIIDGLPPTPIAMPGREALLAAVNPKPGKSLYFVAKGDGSHVFSNSLAEHNRAVREYQMRRRADYRSSPAPAAADQESAE</sequence>
<dbReference type="GO" id="GO:0008932">
    <property type="term" value="F:lytic endotransglycosylase activity"/>
    <property type="evidence" value="ECO:0007669"/>
    <property type="project" value="UniProtKB-UniRule"/>
</dbReference>
<comment type="catalytic activity">
    <reaction evidence="7">
        <text>a peptidoglycan chain = a peptidoglycan chain with N-acetyl-1,6-anhydromuramyl-[peptide] at the reducing end + a peptidoglycan chain with N-acetylglucosamine at the non-reducing end.</text>
        <dbReference type="EC" id="4.2.2.29"/>
    </reaction>
</comment>
<proteinExistence type="inferred from homology"/>
<keyword evidence="5 7" id="KW-0456">Lyase</keyword>
<dbReference type="Gene3D" id="3.30.1490.480">
    <property type="entry name" value="Endolytic murein transglycosylase"/>
    <property type="match status" value="1"/>
</dbReference>
<dbReference type="HAMAP" id="MF_02065">
    <property type="entry name" value="MltG"/>
    <property type="match status" value="1"/>
</dbReference>
<dbReference type="CDD" id="cd08010">
    <property type="entry name" value="MltG_like"/>
    <property type="match status" value="1"/>
</dbReference>
<feature type="site" description="Important for catalytic activity" evidence="7">
    <location>
        <position position="222"/>
    </location>
</feature>
<dbReference type="PANTHER" id="PTHR30518">
    <property type="entry name" value="ENDOLYTIC MUREIN TRANSGLYCOSYLASE"/>
    <property type="match status" value="1"/>
</dbReference>
<keyword evidence="2 7" id="KW-0812">Transmembrane</keyword>
<keyword evidence="6 7" id="KW-0961">Cell wall biogenesis/degradation</keyword>
<feature type="region of interest" description="Disordered" evidence="8">
    <location>
        <begin position="336"/>
        <end position="357"/>
    </location>
</feature>
<accession>A0A1H1NVV1</accession>
<keyword evidence="1 7" id="KW-1003">Cell membrane</keyword>
<dbReference type="STRING" id="472181.SAMN05216271_0999"/>